<organism evidence="2 3">
    <name type="scientific">Leptospira sarikeiensis</name>
    <dbReference type="NCBI Taxonomy" id="2484943"/>
    <lineage>
        <taxon>Bacteria</taxon>
        <taxon>Pseudomonadati</taxon>
        <taxon>Spirochaetota</taxon>
        <taxon>Spirochaetia</taxon>
        <taxon>Leptospirales</taxon>
        <taxon>Leptospiraceae</taxon>
        <taxon>Leptospira</taxon>
    </lineage>
</organism>
<evidence type="ECO:0000256" key="1">
    <source>
        <dbReference type="SAM" id="Phobius"/>
    </source>
</evidence>
<keyword evidence="1" id="KW-0472">Membrane</keyword>
<evidence type="ECO:0008006" key="4">
    <source>
        <dbReference type="Google" id="ProtNLM"/>
    </source>
</evidence>
<feature type="transmembrane region" description="Helical" evidence="1">
    <location>
        <begin position="9"/>
        <end position="28"/>
    </location>
</feature>
<dbReference type="Proteomes" id="UP000297762">
    <property type="component" value="Unassembled WGS sequence"/>
</dbReference>
<feature type="transmembrane region" description="Helical" evidence="1">
    <location>
        <begin position="114"/>
        <end position="132"/>
    </location>
</feature>
<dbReference type="AlphaFoldDB" id="A0A4R9KDP3"/>
<dbReference type="RefSeq" id="WP_135648382.1">
    <property type="nucleotide sequence ID" value="NZ_RQGF01000012.1"/>
</dbReference>
<feature type="transmembrane region" description="Helical" evidence="1">
    <location>
        <begin position="144"/>
        <end position="165"/>
    </location>
</feature>
<evidence type="ECO:0000313" key="3">
    <source>
        <dbReference type="Proteomes" id="UP000297762"/>
    </source>
</evidence>
<protein>
    <recommendedName>
        <fullName evidence="4">Cytochrome oxidase subunit II transmembrane region profile domain-containing protein</fullName>
    </recommendedName>
</protein>
<sequence length="174" mass="19773">MKSRSLNPVLIIFLSSILSAVSIFIFVATYNSPIQREQITATSTEITGLIWLVITVLLLYNAGLASFRNIFLEKFSEDQRTLETGKALLFSVFSLFLFLSGSKLGSLFRDQIEIPELLMSVPILLVAIWENYLTRKVQLKNRSFYLLISSIFQILVYISFMLSFIRLASLDGID</sequence>
<accession>A0A4R9KDP3</accession>
<dbReference type="EMBL" id="RQGF01000012">
    <property type="protein sequence ID" value="TGL63293.1"/>
    <property type="molecule type" value="Genomic_DNA"/>
</dbReference>
<comment type="caution">
    <text evidence="2">The sequence shown here is derived from an EMBL/GenBank/DDBJ whole genome shotgun (WGS) entry which is preliminary data.</text>
</comment>
<keyword evidence="3" id="KW-1185">Reference proteome</keyword>
<gene>
    <name evidence="2" type="ORF">EHQ64_04850</name>
</gene>
<proteinExistence type="predicted"/>
<feature type="transmembrane region" description="Helical" evidence="1">
    <location>
        <begin position="87"/>
        <end position="108"/>
    </location>
</feature>
<keyword evidence="1" id="KW-1133">Transmembrane helix</keyword>
<reference evidence="2" key="1">
    <citation type="journal article" date="2019" name="PLoS Negl. Trop. Dis.">
        <title>Revisiting the worldwide diversity of Leptospira species in the environment.</title>
        <authorList>
            <person name="Vincent A.T."/>
            <person name="Schiettekatte O."/>
            <person name="Bourhy P."/>
            <person name="Veyrier F.J."/>
            <person name="Picardeau M."/>
        </authorList>
    </citation>
    <scope>NUCLEOTIDE SEQUENCE [LARGE SCALE GENOMIC DNA]</scope>
    <source>
        <strain evidence="2">201702455</strain>
    </source>
</reference>
<keyword evidence="1" id="KW-0812">Transmembrane</keyword>
<evidence type="ECO:0000313" key="2">
    <source>
        <dbReference type="EMBL" id="TGL63293.1"/>
    </source>
</evidence>
<feature type="transmembrane region" description="Helical" evidence="1">
    <location>
        <begin position="48"/>
        <end position="67"/>
    </location>
</feature>
<name>A0A4R9KDP3_9LEPT</name>
<dbReference type="OrthoDB" id="328990at2"/>